<reference evidence="2 3" key="1">
    <citation type="submission" date="2019-12" db="EMBL/GenBank/DDBJ databases">
        <title>The draft genomic sequence of strain Chitinophaga oryziterrae JCM 16595.</title>
        <authorList>
            <person name="Zhang X."/>
        </authorList>
    </citation>
    <scope>NUCLEOTIDE SEQUENCE [LARGE SCALE GENOMIC DNA]</scope>
    <source>
        <strain evidence="2 3">JCM 16595</strain>
    </source>
</reference>
<feature type="transmembrane region" description="Helical" evidence="1">
    <location>
        <begin position="76"/>
        <end position="99"/>
    </location>
</feature>
<feature type="transmembrane region" description="Helical" evidence="1">
    <location>
        <begin position="161"/>
        <end position="184"/>
    </location>
</feature>
<gene>
    <name evidence="2" type="ORF">GO495_09225</name>
</gene>
<accession>A0A6N8J8A2</accession>
<feature type="transmembrane region" description="Helical" evidence="1">
    <location>
        <begin position="105"/>
        <end position="124"/>
    </location>
</feature>
<organism evidence="2 3">
    <name type="scientific">Chitinophaga oryziterrae</name>
    <dbReference type="NCBI Taxonomy" id="1031224"/>
    <lineage>
        <taxon>Bacteria</taxon>
        <taxon>Pseudomonadati</taxon>
        <taxon>Bacteroidota</taxon>
        <taxon>Chitinophagia</taxon>
        <taxon>Chitinophagales</taxon>
        <taxon>Chitinophagaceae</taxon>
        <taxon>Chitinophaga</taxon>
    </lineage>
</organism>
<feature type="transmembrane region" description="Helical" evidence="1">
    <location>
        <begin position="447"/>
        <end position="465"/>
    </location>
</feature>
<evidence type="ECO:0000313" key="3">
    <source>
        <dbReference type="Proteomes" id="UP000468388"/>
    </source>
</evidence>
<name>A0A6N8J8A2_9BACT</name>
<feature type="transmembrane region" description="Helical" evidence="1">
    <location>
        <begin position="392"/>
        <end position="413"/>
    </location>
</feature>
<dbReference type="AlphaFoldDB" id="A0A6N8J8A2"/>
<feature type="transmembrane region" description="Helical" evidence="1">
    <location>
        <begin position="131"/>
        <end position="149"/>
    </location>
</feature>
<dbReference type="RefSeq" id="WP_157299392.1">
    <property type="nucleotide sequence ID" value="NZ_BAAAZB010000010.1"/>
</dbReference>
<keyword evidence="1" id="KW-0812">Transmembrane</keyword>
<evidence type="ECO:0008006" key="4">
    <source>
        <dbReference type="Google" id="ProtNLM"/>
    </source>
</evidence>
<comment type="caution">
    <text evidence="2">The sequence shown here is derived from an EMBL/GenBank/DDBJ whole genome shotgun (WGS) entry which is preliminary data.</text>
</comment>
<evidence type="ECO:0000313" key="2">
    <source>
        <dbReference type="EMBL" id="MVT40758.1"/>
    </source>
</evidence>
<feature type="transmembrane region" description="Helical" evidence="1">
    <location>
        <begin position="422"/>
        <end position="441"/>
    </location>
</feature>
<keyword evidence="3" id="KW-1185">Reference proteome</keyword>
<feature type="transmembrane region" description="Helical" evidence="1">
    <location>
        <begin position="191"/>
        <end position="209"/>
    </location>
</feature>
<dbReference type="OrthoDB" id="636847at2"/>
<evidence type="ECO:0000256" key="1">
    <source>
        <dbReference type="SAM" id="Phobius"/>
    </source>
</evidence>
<dbReference type="EMBL" id="WRXO01000002">
    <property type="protein sequence ID" value="MVT40758.1"/>
    <property type="molecule type" value="Genomic_DNA"/>
</dbReference>
<feature type="transmembrane region" description="Helical" evidence="1">
    <location>
        <begin position="12"/>
        <end position="31"/>
    </location>
</feature>
<feature type="transmembrane region" description="Helical" evidence="1">
    <location>
        <begin position="43"/>
        <end position="64"/>
    </location>
</feature>
<dbReference type="Proteomes" id="UP000468388">
    <property type="component" value="Unassembled WGS sequence"/>
</dbReference>
<protein>
    <recommendedName>
        <fullName evidence="4">Glycosyltransferase RgtA/B/C/D-like domain-containing protein</fullName>
    </recommendedName>
</protein>
<sequence>MLSGFIKTNRISLIIAIAGLALQFIIFKLFYPYADFFSDSYSYLYAAYANLDINIWPIGYSKFLMVFHKITTSDTALVAFQYFFLEFTALIFYYTILYFYKPAKITSIILFIFLFFNPLNLYICNYVNSDPLFAALSLLWITQLIWIVQRPRLYQIFTHAVLLYACFTVRNNAMYYPFISALAFLISTQRIWVKATGIILGTALVLIFINDQRNAAYKLTGKHQFSLFTGWQLANNALYMYKQINVDSTQLPSEASREVDHITKQFFRNTPPDMQEILSEYVANFFIRQSEAPLKQYYKQHFKPADRYNVIADWGRASIIFEEYGSYLIRHNPWAFARYYMLTNAKNYCLPPLEKLEVYNLGKETVDPIAQYWFNYKSRKVTAVSATIQHKILFPFTPLFFVMNILFVICMIARKFNTDKTLILITAFLSINFAFSVFATINVLRYQFFPMIICFTFTLLLIEWMDKKAAIK</sequence>
<keyword evidence="1" id="KW-0472">Membrane</keyword>
<keyword evidence="1" id="KW-1133">Transmembrane helix</keyword>
<proteinExistence type="predicted"/>